<evidence type="ECO:0000256" key="3">
    <source>
        <dbReference type="ARBA" id="ARBA00022989"/>
    </source>
</evidence>
<dbReference type="AlphaFoldDB" id="A0AAE0I941"/>
<keyword evidence="2 6" id="KW-0812">Transmembrane</keyword>
<feature type="transmembrane region" description="Helical" evidence="6">
    <location>
        <begin position="253"/>
        <end position="280"/>
    </location>
</feature>
<comment type="subcellular location">
    <subcellularLocation>
        <location evidence="1">Membrane</location>
        <topology evidence="1">Multi-pass membrane protein</topology>
    </subcellularLocation>
</comment>
<feature type="transmembrane region" description="Helical" evidence="6">
    <location>
        <begin position="16"/>
        <end position="38"/>
    </location>
</feature>
<sequence length="344" mass="38268">MESSGPLPPYVDKGRGLVIVAWVEAAFGLLVLAARIYTRARIVRKIGWDDWTMVIATILAIVVSVVVTMEVHYGVGSHTVHIPPPHLIKAVEWIWISAPFSTMSACFGKISIALLILRMINRNKAYTIFLWALIILLFMVNLLLTVVTFAQCTPVPWLWDQLDPAASYKGSCWDPSIQKNYGYFQGAFSAFSDLALSLFPILIIKDLKMDLKLRIGLCIVMGLGVIATIAAVVKTVQLKNLSTPDFTYNAIDLVYWYISENWVIIVAACIPTLGPLYFILTGQRTADSFITASSNRRKNNGLSQKLLRWRLRSPIFWTARSGTIGSDEGSSASTMMEKGMVVTR</sequence>
<comment type="caution">
    <text evidence="8">The sequence shown here is derived from an EMBL/GenBank/DDBJ whole genome shotgun (WGS) entry which is preliminary data.</text>
</comment>
<dbReference type="GO" id="GO:0016020">
    <property type="term" value="C:membrane"/>
    <property type="evidence" value="ECO:0007669"/>
    <property type="project" value="UniProtKB-SubCell"/>
</dbReference>
<keyword evidence="4 6" id="KW-0472">Membrane</keyword>
<protein>
    <recommendedName>
        <fullName evidence="7">Rhodopsin domain-containing protein</fullName>
    </recommendedName>
</protein>
<feature type="transmembrane region" description="Helical" evidence="6">
    <location>
        <begin position="129"/>
        <end position="150"/>
    </location>
</feature>
<dbReference type="PANTHER" id="PTHR33048:SF146">
    <property type="entry name" value="INTEGRAL MEMBRANE PROTEIN"/>
    <property type="match status" value="1"/>
</dbReference>
<feature type="domain" description="Rhodopsin" evidence="7">
    <location>
        <begin position="34"/>
        <end position="276"/>
    </location>
</feature>
<keyword evidence="3 6" id="KW-1133">Transmembrane helix</keyword>
<evidence type="ECO:0000256" key="4">
    <source>
        <dbReference type="ARBA" id="ARBA00023136"/>
    </source>
</evidence>
<evidence type="ECO:0000313" key="9">
    <source>
        <dbReference type="Proteomes" id="UP001286456"/>
    </source>
</evidence>
<feature type="transmembrane region" description="Helical" evidence="6">
    <location>
        <begin position="215"/>
        <end position="233"/>
    </location>
</feature>
<reference evidence="8" key="2">
    <citation type="submission" date="2023-06" db="EMBL/GenBank/DDBJ databases">
        <authorList>
            <consortium name="Lawrence Berkeley National Laboratory"/>
            <person name="Haridas S."/>
            <person name="Hensen N."/>
            <person name="Bonometti L."/>
            <person name="Westerberg I."/>
            <person name="Brannstrom I.O."/>
            <person name="Guillou S."/>
            <person name="Cros-Aarteil S."/>
            <person name="Calhoun S."/>
            <person name="Kuo A."/>
            <person name="Mondo S."/>
            <person name="Pangilinan J."/>
            <person name="Riley R."/>
            <person name="Labutti K."/>
            <person name="Andreopoulos B."/>
            <person name="Lipzen A."/>
            <person name="Chen C."/>
            <person name="Yanf M."/>
            <person name="Daum C."/>
            <person name="Ng V."/>
            <person name="Clum A."/>
            <person name="Steindorff A."/>
            <person name="Ohm R."/>
            <person name="Martin F."/>
            <person name="Silar P."/>
            <person name="Natvig D."/>
            <person name="Lalanne C."/>
            <person name="Gautier V."/>
            <person name="Ament-Velasquez S.L."/>
            <person name="Kruys A."/>
            <person name="Hutchinson M.I."/>
            <person name="Powell A.J."/>
            <person name="Barry K."/>
            <person name="Miller A.N."/>
            <person name="Grigoriev I.V."/>
            <person name="Debuchy R."/>
            <person name="Gladieux P."/>
            <person name="Thoren M.H."/>
            <person name="Johannesson H."/>
        </authorList>
    </citation>
    <scope>NUCLEOTIDE SEQUENCE</scope>
    <source>
        <strain evidence="8">SMH4131-1</strain>
    </source>
</reference>
<organism evidence="8 9">
    <name type="scientific">Cercophora scortea</name>
    <dbReference type="NCBI Taxonomy" id="314031"/>
    <lineage>
        <taxon>Eukaryota</taxon>
        <taxon>Fungi</taxon>
        <taxon>Dikarya</taxon>
        <taxon>Ascomycota</taxon>
        <taxon>Pezizomycotina</taxon>
        <taxon>Sordariomycetes</taxon>
        <taxon>Sordariomycetidae</taxon>
        <taxon>Sordariales</taxon>
        <taxon>Lasiosphaeriaceae</taxon>
        <taxon>Cercophora</taxon>
    </lineage>
</organism>
<dbReference type="Pfam" id="PF20684">
    <property type="entry name" value="Fung_rhodopsin"/>
    <property type="match status" value="1"/>
</dbReference>
<evidence type="ECO:0000256" key="6">
    <source>
        <dbReference type="SAM" id="Phobius"/>
    </source>
</evidence>
<feature type="transmembrane region" description="Helical" evidence="6">
    <location>
        <begin position="50"/>
        <end position="73"/>
    </location>
</feature>
<dbReference type="EMBL" id="JAUEPO010000006">
    <property type="protein sequence ID" value="KAK3320367.1"/>
    <property type="molecule type" value="Genomic_DNA"/>
</dbReference>
<dbReference type="InterPro" id="IPR049326">
    <property type="entry name" value="Rhodopsin_dom_fungi"/>
</dbReference>
<feature type="transmembrane region" description="Helical" evidence="6">
    <location>
        <begin position="93"/>
        <end position="117"/>
    </location>
</feature>
<evidence type="ECO:0000256" key="5">
    <source>
        <dbReference type="ARBA" id="ARBA00038359"/>
    </source>
</evidence>
<dbReference type="InterPro" id="IPR052337">
    <property type="entry name" value="SAT4-like"/>
</dbReference>
<proteinExistence type="inferred from homology"/>
<name>A0AAE0I941_9PEZI</name>
<keyword evidence="9" id="KW-1185">Reference proteome</keyword>
<gene>
    <name evidence="8" type="ORF">B0T19DRAFT_468682</name>
</gene>
<comment type="similarity">
    <text evidence="5">Belongs to the SAT4 family.</text>
</comment>
<evidence type="ECO:0000256" key="1">
    <source>
        <dbReference type="ARBA" id="ARBA00004141"/>
    </source>
</evidence>
<evidence type="ECO:0000259" key="7">
    <source>
        <dbReference type="Pfam" id="PF20684"/>
    </source>
</evidence>
<dbReference type="PANTHER" id="PTHR33048">
    <property type="entry name" value="PTH11-LIKE INTEGRAL MEMBRANE PROTEIN (AFU_ORTHOLOGUE AFUA_5G11245)"/>
    <property type="match status" value="1"/>
</dbReference>
<dbReference type="Proteomes" id="UP001286456">
    <property type="component" value="Unassembled WGS sequence"/>
</dbReference>
<accession>A0AAE0I941</accession>
<evidence type="ECO:0000313" key="8">
    <source>
        <dbReference type="EMBL" id="KAK3320367.1"/>
    </source>
</evidence>
<evidence type="ECO:0000256" key="2">
    <source>
        <dbReference type="ARBA" id="ARBA00022692"/>
    </source>
</evidence>
<reference evidence="8" key="1">
    <citation type="journal article" date="2023" name="Mol. Phylogenet. Evol.">
        <title>Genome-scale phylogeny and comparative genomics of the fungal order Sordariales.</title>
        <authorList>
            <person name="Hensen N."/>
            <person name="Bonometti L."/>
            <person name="Westerberg I."/>
            <person name="Brannstrom I.O."/>
            <person name="Guillou S."/>
            <person name="Cros-Aarteil S."/>
            <person name="Calhoun S."/>
            <person name="Haridas S."/>
            <person name="Kuo A."/>
            <person name="Mondo S."/>
            <person name="Pangilinan J."/>
            <person name="Riley R."/>
            <person name="LaButti K."/>
            <person name="Andreopoulos B."/>
            <person name="Lipzen A."/>
            <person name="Chen C."/>
            <person name="Yan M."/>
            <person name="Daum C."/>
            <person name="Ng V."/>
            <person name="Clum A."/>
            <person name="Steindorff A."/>
            <person name="Ohm R.A."/>
            <person name="Martin F."/>
            <person name="Silar P."/>
            <person name="Natvig D.O."/>
            <person name="Lalanne C."/>
            <person name="Gautier V."/>
            <person name="Ament-Velasquez S.L."/>
            <person name="Kruys A."/>
            <person name="Hutchinson M.I."/>
            <person name="Powell A.J."/>
            <person name="Barry K."/>
            <person name="Miller A.N."/>
            <person name="Grigoriev I.V."/>
            <person name="Debuchy R."/>
            <person name="Gladieux P."/>
            <person name="Hiltunen Thoren M."/>
            <person name="Johannesson H."/>
        </authorList>
    </citation>
    <scope>NUCLEOTIDE SEQUENCE</scope>
    <source>
        <strain evidence="8">SMH4131-1</strain>
    </source>
</reference>
<feature type="transmembrane region" description="Helical" evidence="6">
    <location>
        <begin position="183"/>
        <end position="203"/>
    </location>
</feature>